<dbReference type="AlphaFoldDB" id="A0A538U7S5"/>
<sequence>MRKTLILGLLGLVLLAGAAAAADIGIGAFGGVNIPVLNDLSKQGSDFGVRVPVKLIPLITVEPFYSSSSLGDADETIGGVTYTRDGGDLKAFGVDALFTFGAPMLQLFPFVGIGSYKLERSGAEDISDPGYSFGLGLGISPIPKLGVNVRGEFDMVVTDQTSQKFAKLTAGASYSFFSLP</sequence>
<feature type="domain" description="Outer membrane protein beta-barrel" evidence="3">
    <location>
        <begin position="9"/>
        <end position="176"/>
    </location>
</feature>
<evidence type="ECO:0000259" key="3">
    <source>
        <dbReference type="Pfam" id="PF13505"/>
    </source>
</evidence>
<evidence type="ECO:0000313" key="5">
    <source>
        <dbReference type="Proteomes" id="UP000319836"/>
    </source>
</evidence>
<comment type="caution">
    <text evidence="4">The sequence shown here is derived from an EMBL/GenBank/DDBJ whole genome shotgun (WGS) entry which is preliminary data.</text>
</comment>
<evidence type="ECO:0000313" key="4">
    <source>
        <dbReference type="EMBL" id="TMQ71954.1"/>
    </source>
</evidence>
<keyword evidence="1 2" id="KW-0732">Signal</keyword>
<dbReference type="InterPro" id="IPR027385">
    <property type="entry name" value="Beta-barrel_OMP"/>
</dbReference>
<name>A0A538U7S5_UNCEI</name>
<dbReference type="Pfam" id="PF13505">
    <property type="entry name" value="OMP_b-brl"/>
    <property type="match status" value="1"/>
</dbReference>
<reference evidence="4 5" key="1">
    <citation type="journal article" date="2019" name="Nat. Microbiol.">
        <title>Mediterranean grassland soil C-N compound turnover is dependent on rainfall and depth, and is mediated by genomically divergent microorganisms.</title>
        <authorList>
            <person name="Diamond S."/>
            <person name="Andeer P.F."/>
            <person name="Li Z."/>
            <person name="Crits-Christoph A."/>
            <person name="Burstein D."/>
            <person name="Anantharaman K."/>
            <person name="Lane K.R."/>
            <person name="Thomas B.C."/>
            <person name="Pan C."/>
            <person name="Northen T.R."/>
            <person name="Banfield J.F."/>
        </authorList>
    </citation>
    <scope>NUCLEOTIDE SEQUENCE [LARGE SCALE GENOMIC DNA]</scope>
    <source>
        <strain evidence="4">WS_10</strain>
    </source>
</reference>
<protein>
    <recommendedName>
        <fullName evidence="3">Outer membrane protein beta-barrel domain-containing protein</fullName>
    </recommendedName>
</protein>
<feature type="chain" id="PRO_5022082283" description="Outer membrane protein beta-barrel domain-containing protein" evidence="2">
    <location>
        <begin position="22"/>
        <end position="180"/>
    </location>
</feature>
<dbReference type="Proteomes" id="UP000319836">
    <property type="component" value="Unassembled WGS sequence"/>
</dbReference>
<dbReference type="EMBL" id="VBPA01000087">
    <property type="protein sequence ID" value="TMQ71954.1"/>
    <property type="molecule type" value="Genomic_DNA"/>
</dbReference>
<accession>A0A538U7S5</accession>
<gene>
    <name evidence="4" type="ORF">E6K80_04065</name>
</gene>
<evidence type="ECO:0000256" key="2">
    <source>
        <dbReference type="SAM" id="SignalP"/>
    </source>
</evidence>
<evidence type="ECO:0000256" key="1">
    <source>
        <dbReference type="ARBA" id="ARBA00022729"/>
    </source>
</evidence>
<dbReference type="InterPro" id="IPR011250">
    <property type="entry name" value="OMP/PagP_B-barrel"/>
</dbReference>
<dbReference type="Gene3D" id="2.40.160.20">
    <property type="match status" value="1"/>
</dbReference>
<dbReference type="SUPFAM" id="SSF56925">
    <property type="entry name" value="OMPA-like"/>
    <property type="match status" value="1"/>
</dbReference>
<organism evidence="4 5">
    <name type="scientific">Eiseniibacteriota bacterium</name>
    <dbReference type="NCBI Taxonomy" id="2212470"/>
    <lineage>
        <taxon>Bacteria</taxon>
        <taxon>Candidatus Eiseniibacteriota</taxon>
    </lineage>
</organism>
<feature type="signal peptide" evidence="2">
    <location>
        <begin position="1"/>
        <end position="21"/>
    </location>
</feature>
<proteinExistence type="predicted"/>